<feature type="non-terminal residue" evidence="1">
    <location>
        <position position="1"/>
    </location>
</feature>
<evidence type="ECO:0000313" key="2">
    <source>
        <dbReference type="Proteomes" id="UP001186974"/>
    </source>
</evidence>
<accession>A0ACC3D6A3</accession>
<comment type="caution">
    <text evidence="1">The sequence shown here is derived from an EMBL/GenBank/DDBJ whole genome shotgun (WGS) entry which is preliminary data.</text>
</comment>
<gene>
    <name evidence="1" type="ORF">LTS18_003927</name>
</gene>
<keyword evidence="2" id="KW-1185">Reference proteome</keyword>
<organism evidence="1 2">
    <name type="scientific">Coniosporium uncinatum</name>
    <dbReference type="NCBI Taxonomy" id="93489"/>
    <lineage>
        <taxon>Eukaryota</taxon>
        <taxon>Fungi</taxon>
        <taxon>Dikarya</taxon>
        <taxon>Ascomycota</taxon>
        <taxon>Pezizomycotina</taxon>
        <taxon>Dothideomycetes</taxon>
        <taxon>Dothideomycetes incertae sedis</taxon>
        <taxon>Coniosporium</taxon>
    </lineage>
</organism>
<proteinExistence type="predicted"/>
<evidence type="ECO:0000313" key="1">
    <source>
        <dbReference type="EMBL" id="KAK3062508.1"/>
    </source>
</evidence>
<sequence>SDDNSNSDGDSNHSHLTSPPTRDNHAPITSSKHAESPPQKKNLKKISKKMNVLALFFTFFRRSHIPHNKVYSSNSDGNGDGACERDYGILSLGEDPSSDEDVEAFLDDDNNDVDESSEGGSGEGSDETSSPSPVLLLEKRHSFSWCDEWVERHRHQGGLEKRVETKEVKEEEERRFEYEEFRRDFGELF</sequence>
<dbReference type="EMBL" id="JAWDJW010007260">
    <property type="protein sequence ID" value="KAK3062508.1"/>
    <property type="molecule type" value="Genomic_DNA"/>
</dbReference>
<protein>
    <submittedName>
        <fullName evidence="1">Uncharacterized protein</fullName>
    </submittedName>
</protein>
<name>A0ACC3D6A3_9PEZI</name>
<dbReference type="Proteomes" id="UP001186974">
    <property type="component" value="Unassembled WGS sequence"/>
</dbReference>
<reference evidence="1" key="1">
    <citation type="submission" date="2024-09" db="EMBL/GenBank/DDBJ databases">
        <title>Black Yeasts Isolated from many extreme environments.</title>
        <authorList>
            <person name="Coleine C."/>
            <person name="Stajich J.E."/>
            <person name="Selbmann L."/>
        </authorList>
    </citation>
    <scope>NUCLEOTIDE SEQUENCE</scope>
    <source>
        <strain evidence="1">CCFEE 5737</strain>
    </source>
</reference>